<evidence type="ECO:0000313" key="8">
    <source>
        <dbReference type="EMBL" id="KAG2540087.1"/>
    </source>
</evidence>
<evidence type="ECO:0000259" key="7">
    <source>
        <dbReference type="PROSITE" id="PS51999"/>
    </source>
</evidence>
<evidence type="ECO:0000256" key="6">
    <source>
        <dbReference type="SAM" id="Phobius"/>
    </source>
</evidence>
<evidence type="ECO:0000256" key="4">
    <source>
        <dbReference type="PROSITE-ProRule" id="PRU01343"/>
    </source>
</evidence>
<dbReference type="AlphaFoldDB" id="A0A8T0MSL4"/>
<evidence type="ECO:0000256" key="3">
    <source>
        <dbReference type="ARBA" id="ARBA00022833"/>
    </source>
</evidence>
<reference evidence="8" key="1">
    <citation type="submission" date="2020-05" db="EMBL/GenBank/DDBJ databases">
        <title>WGS assembly of Panicum virgatum.</title>
        <authorList>
            <person name="Lovell J.T."/>
            <person name="Jenkins J."/>
            <person name="Shu S."/>
            <person name="Juenger T.E."/>
            <person name="Schmutz J."/>
        </authorList>
    </citation>
    <scope>NUCLEOTIDE SEQUENCE</scope>
    <source>
        <strain evidence="8">AP13</strain>
    </source>
</reference>
<evidence type="ECO:0000313" key="9">
    <source>
        <dbReference type="Proteomes" id="UP000823388"/>
    </source>
</evidence>
<protein>
    <recommendedName>
        <fullName evidence="7">GRF-type domain-containing protein</fullName>
    </recommendedName>
</protein>
<feature type="region of interest" description="Disordered" evidence="5">
    <location>
        <begin position="45"/>
        <end position="116"/>
    </location>
</feature>
<gene>
    <name evidence="8" type="ORF">PVAP13_9NG532714</name>
</gene>
<keyword evidence="3" id="KW-0862">Zinc</keyword>
<proteinExistence type="predicted"/>
<feature type="compositionally biased region" description="Acidic residues" evidence="5">
    <location>
        <begin position="85"/>
        <end position="107"/>
    </location>
</feature>
<dbReference type="EMBL" id="CM029054">
    <property type="protein sequence ID" value="KAG2540087.1"/>
    <property type="molecule type" value="Genomic_DNA"/>
</dbReference>
<evidence type="ECO:0000256" key="1">
    <source>
        <dbReference type="ARBA" id="ARBA00022723"/>
    </source>
</evidence>
<keyword evidence="6" id="KW-1133">Transmembrane helix</keyword>
<keyword evidence="1" id="KW-0479">Metal-binding</keyword>
<dbReference type="PANTHER" id="PTHR35163">
    <property type="entry name" value="OS02G0467300 PROTEIN"/>
    <property type="match status" value="1"/>
</dbReference>
<keyword evidence="9" id="KW-1185">Reference proteome</keyword>
<dbReference type="InterPro" id="IPR010666">
    <property type="entry name" value="Znf_GRF"/>
</dbReference>
<evidence type="ECO:0000256" key="5">
    <source>
        <dbReference type="SAM" id="MobiDB-lite"/>
    </source>
</evidence>
<dbReference type="GO" id="GO:0008270">
    <property type="term" value="F:zinc ion binding"/>
    <property type="evidence" value="ECO:0007669"/>
    <property type="project" value="UniProtKB-KW"/>
</dbReference>
<dbReference type="PROSITE" id="PS51999">
    <property type="entry name" value="ZF_GRF"/>
    <property type="match status" value="1"/>
</dbReference>
<accession>A0A8T0MSL4</accession>
<evidence type="ECO:0000256" key="2">
    <source>
        <dbReference type="ARBA" id="ARBA00022771"/>
    </source>
</evidence>
<sequence length="278" mass="31454">MSALRQCGGILAAAHPHRLLSVHVQSGRPCAGCLDYHERKRQAVEAAALKNRGTRSPVASNRSRSPLSVGSEDEDGKEEGQQGEGEADSDEVESDQEEEDADSDTAEADGTQYRCRHGKPPRRMICWDGRHTERRYFGCPMGRSRMCRFVKWIDEERSAKFQEVACTLWDVVAKFKKRADDAQADLLGAIQLWNEMYEEKEALITEKEDWAKERAVLVSQKEVFQKEAALRARFAHVSCSTLQDRISREIQDKKMLFAVIVCMIGLMVAILFGIVFKK</sequence>
<dbReference type="PANTHER" id="PTHR35163:SF12">
    <property type="entry name" value="OS05G0134500 PROTEIN"/>
    <property type="match status" value="1"/>
</dbReference>
<keyword evidence="2 4" id="KW-0863">Zinc-finger</keyword>
<feature type="transmembrane region" description="Helical" evidence="6">
    <location>
        <begin position="255"/>
        <end position="276"/>
    </location>
</feature>
<comment type="caution">
    <text evidence="8">The sequence shown here is derived from an EMBL/GenBank/DDBJ whole genome shotgun (WGS) entry which is preliminary data.</text>
</comment>
<keyword evidence="6" id="KW-0472">Membrane</keyword>
<name>A0A8T0MSL4_PANVG</name>
<dbReference type="Proteomes" id="UP000823388">
    <property type="component" value="Chromosome 9N"/>
</dbReference>
<organism evidence="8 9">
    <name type="scientific">Panicum virgatum</name>
    <name type="common">Blackwell switchgrass</name>
    <dbReference type="NCBI Taxonomy" id="38727"/>
    <lineage>
        <taxon>Eukaryota</taxon>
        <taxon>Viridiplantae</taxon>
        <taxon>Streptophyta</taxon>
        <taxon>Embryophyta</taxon>
        <taxon>Tracheophyta</taxon>
        <taxon>Spermatophyta</taxon>
        <taxon>Magnoliopsida</taxon>
        <taxon>Liliopsida</taxon>
        <taxon>Poales</taxon>
        <taxon>Poaceae</taxon>
        <taxon>PACMAD clade</taxon>
        <taxon>Panicoideae</taxon>
        <taxon>Panicodae</taxon>
        <taxon>Paniceae</taxon>
        <taxon>Panicinae</taxon>
        <taxon>Panicum</taxon>
        <taxon>Panicum sect. Hiantes</taxon>
    </lineage>
</organism>
<feature type="compositionally biased region" description="Polar residues" evidence="5">
    <location>
        <begin position="57"/>
        <end position="68"/>
    </location>
</feature>
<keyword evidence="6" id="KW-0812">Transmembrane</keyword>
<feature type="domain" description="GRF-type" evidence="7">
    <location>
        <begin position="115"/>
        <end position="156"/>
    </location>
</feature>